<proteinExistence type="predicted"/>
<protein>
    <submittedName>
        <fullName evidence="3">Phorbol-ester/DAG-type domain-containing protein</fullName>
    </submittedName>
</protein>
<dbReference type="WBParaSite" id="snap_masked-unitig_33350-processed-gene-0.0-mRNA-1">
    <property type="protein sequence ID" value="snap_masked-unitig_33350-processed-gene-0.0-mRNA-1"/>
    <property type="gene ID" value="snap_masked-unitig_33350-processed-gene-0.0"/>
</dbReference>
<evidence type="ECO:0000256" key="1">
    <source>
        <dbReference type="SAM" id="MobiDB-lite"/>
    </source>
</evidence>
<reference evidence="3" key="1">
    <citation type="submission" date="2016-11" db="UniProtKB">
        <authorList>
            <consortium name="WormBaseParasite"/>
        </authorList>
    </citation>
    <scope>IDENTIFICATION</scope>
</reference>
<sequence length="74" mass="8145">HGSLLQHQYLQGNATTPPVFLQLRTCWCLRFGPCEFEISAFCRCRVALHLTCSKSTNGHADRPGKSLVAQKSGA</sequence>
<organism evidence="2 3">
    <name type="scientific">Macrostomum lignano</name>
    <dbReference type="NCBI Taxonomy" id="282301"/>
    <lineage>
        <taxon>Eukaryota</taxon>
        <taxon>Metazoa</taxon>
        <taxon>Spiralia</taxon>
        <taxon>Lophotrochozoa</taxon>
        <taxon>Platyhelminthes</taxon>
        <taxon>Rhabditophora</taxon>
        <taxon>Macrostomorpha</taxon>
        <taxon>Macrostomida</taxon>
        <taxon>Macrostomidae</taxon>
        <taxon>Macrostomum</taxon>
    </lineage>
</organism>
<dbReference type="Proteomes" id="UP000095280">
    <property type="component" value="Unplaced"/>
</dbReference>
<accession>A0A1I8JNS2</accession>
<feature type="region of interest" description="Disordered" evidence="1">
    <location>
        <begin position="54"/>
        <end position="74"/>
    </location>
</feature>
<keyword evidence="2" id="KW-1185">Reference proteome</keyword>
<evidence type="ECO:0000313" key="3">
    <source>
        <dbReference type="WBParaSite" id="snap_masked-unitig_33350-processed-gene-0.0-mRNA-1"/>
    </source>
</evidence>
<dbReference type="AlphaFoldDB" id="A0A1I8JNS2"/>
<name>A0A1I8JNS2_9PLAT</name>
<evidence type="ECO:0000313" key="2">
    <source>
        <dbReference type="Proteomes" id="UP000095280"/>
    </source>
</evidence>